<dbReference type="EMBL" id="CP002637">
    <property type="protein sequence ID" value="AEB99713.1"/>
    <property type="molecule type" value="Genomic_DNA"/>
</dbReference>
<evidence type="ECO:0000313" key="8">
    <source>
        <dbReference type="EMBL" id="AEB99713.1"/>
    </source>
</evidence>
<dbReference type="InterPro" id="IPR036899">
    <property type="entry name" value="Ribosomal_uL13_sf"/>
</dbReference>
<protein>
    <recommendedName>
        <fullName evidence="4 5">Large ribosomal subunit protein uL13</fullName>
    </recommendedName>
</protein>
<dbReference type="NCBIfam" id="TIGR01066">
    <property type="entry name" value="rplM_bact"/>
    <property type="match status" value="1"/>
</dbReference>
<dbReference type="KEGG" id="ssg:Selsp_0747"/>
<dbReference type="PANTHER" id="PTHR11545">
    <property type="entry name" value="RIBOSOMAL PROTEIN L13"/>
    <property type="match status" value="1"/>
</dbReference>
<dbReference type="SUPFAM" id="SSF52161">
    <property type="entry name" value="Ribosomal protein L13"/>
    <property type="match status" value="1"/>
</dbReference>
<dbReference type="CDD" id="cd00392">
    <property type="entry name" value="Ribosomal_L13"/>
    <property type="match status" value="1"/>
</dbReference>
<dbReference type="AlphaFoldDB" id="C9LW44"/>
<evidence type="ECO:0000256" key="5">
    <source>
        <dbReference type="HAMAP-Rule" id="MF_01366"/>
    </source>
</evidence>
<dbReference type="PANTHER" id="PTHR11545:SF2">
    <property type="entry name" value="LARGE RIBOSOMAL SUBUNIT PROTEIN UL13M"/>
    <property type="match status" value="1"/>
</dbReference>
<evidence type="ECO:0000256" key="6">
    <source>
        <dbReference type="RuleBase" id="RU003877"/>
    </source>
</evidence>
<dbReference type="GO" id="GO:0006412">
    <property type="term" value="P:translation"/>
    <property type="evidence" value="ECO:0007669"/>
    <property type="project" value="UniProtKB-UniRule"/>
</dbReference>
<reference evidence="8 11" key="2">
    <citation type="submission" date="2011-04" db="EMBL/GenBank/DDBJ databases">
        <title>The complete genome of Selenomonas sputigena DSM 20758.</title>
        <authorList>
            <consortium name="US DOE Joint Genome Institute (JGI-PGF)"/>
            <person name="Lucas S."/>
            <person name="Copeland A."/>
            <person name="Lapidus A."/>
            <person name="Bruce D."/>
            <person name="Goodwin L."/>
            <person name="Pitluck S."/>
            <person name="Peters L."/>
            <person name="Kyrpides N."/>
            <person name="Mavromatis K."/>
            <person name="Ivanova N."/>
            <person name="Ovchinnikova G."/>
            <person name="Teshima H."/>
            <person name="Detter J.C."/>
            <person name="Tapia R."/>
            <person name="Han C."/>
            <person name="Land M."/>
            <person name="Hauser L."/>
            <person name="Markowitz V."/>
            <person name="Cheng J.-F."/>
            <person name="Hugenholtz P."/>
            <person name="Woyke T."/>
            <person name="Wu D."/>
            <person name="Gronow S."/>
            <person name="Wellnitz S."/>
            <person name="Schneider S."/>
            <person name="Klenk H.-P."/>
            <person name="Eisen J.A."/>
        </authorList>
    </citation>
    <scope>NUCLEOTIDE SEQUENCE [LARGE SCALE GENOMIC DNA]</scope>
    <source>
        <strain evidence="8">ATCC 35185</strain>
        <strain evidence="11">ATCC 35185 / DSM 20758 / VPI D19B-28</strain>
    </source>
</reference>
<sequence length="146" mass="16111">MKTTFMANAANIERKWYVVDAAGQTVGRLAAEVAKVLRGKNKPTFTPHVDTGDFVIVINAEKAVFTGKKLTDKMYFRHSGYPGGTTFTAAGKLMENAPEKVIEKAVRGMLPKNRLGAQMYRKLNVYAGSEHPHAAQKPEVLAFDIR</sequence>
<keyword evidence="3 5" id="KW-0687">Ribonucleoprotein</keyword>
<evidence type="ECO:0000256" key="3">
    <source>
        <dbReference type="ARBA" id="ARBA00023274"/>
    </source>
</evidence>
<keyword evidence="11" id="KW-1185">Reference proteome</keyword>
<dbReference type="EMBL" id="ACKP02000039">
    <property type="protein sequence ID" value="EEX76947.1"/>
    <property type="molecule type" value="Genomic_DNA"/>
</dbReference>
<dbReference type="Pfam" id="PF00572">
    <property type="entry name" value="Ribosomal_L13"/>
    <property type="match status" value="1"/>
</dbReference>
<dbReference type="eggNOG" id="COG0102">
    <property type="taxonomic scope" value="Bacteria"/>
</dbReference>
<evidence type="ECO:0000313" key="11">
    <source>
        <dbReference type="Proteomes" id="UP000011124"/>
    </source>
</evidence>
<dbReference type="Proteomes" id="UP000003505">
    <property type="component" value="Unassembled WGS sequence"/>
</dbReference>
<dbReference type="PIRSF" id="PIRSF002181">
    <property type="entry name" value="Ribosomal_L13"/>
    <property type="match status" value="1"/>
</dbReference>
<keyword evidence="2 5" id="KW-0689">Ribosomal protein</keyword>
<dbReference type="InterPro" id="IPR023563">
    <property type="entry name" value="Ribosomal_uL13_CS"/>
</dbReference>
<gene>
    <name evidence="5 7 9" type="primary">rplM</name>
    <name evidence="8" type="ordered locus">Selsp_0747</name>
    <name evidence="9" type="ORF">SELSPUOL_01696</name>
</gene>
<evidence type="ECO:0000256" key="2">
    <source>
        <dbReference type="ARBA" id="ARBA00022980"/>
    </source>
</evidence>
<organism evidence="9 10">
    <name type="scientific">Selenomonas sputigena (strain ATCC 35185 / DSM 20758 / CCUG 44933 / VPI D19B-28)</name>
    <dbReference type="NCBI Taxonomy" id="546271"/>
    <lineage>
        <taxon>Bacteria</taxon>
        <taxon>Bacillati</taxon>
        <taxon>Bacillota</taxon>
        <taxon>Negativicutes</taxon>
        <taxon>Selenomonadales</taxon>
        <taxon>Selenomonadaceae</taxon>
        <taxon>Selenomonas</taxon>
    </lineage>
</organism>
<dbReference type="InterPro" id="IPR005822">
    <property type="entry name" value="Ribosomal_uL13"/>
</dbReference>
<dbReference type="STRING" id="546271.Selsp_0747"/>
<dbReference type="PROSITE" id="PS00783">
    <property type="entry name" value="RIBOSOMAL_L13"/>
    <property type="match status" value="1"/>
</dbReference>
<comment type="subunit">
    <text evidence="5">Part of the 50S ribosomal subunit.</text>
</comment>
<name>C9LW44_SELS3</name>
<comment type="function">
    <text evidence="5 7">This protein is one of the early assembly proteins of the 50S ribosomal subunit, although it is not seen to bind rRNA by itself. It is important during the early stages of 50S assembly.</text>
</comment>
<evidence type="ECO:0000256" key="4">
    <source>
        <dbReference type="ARBA" id="ARBA00035201"/>
    </source>
</evidence>
<reference evidence="9 10" key="1">
    <citation type="submission" date="2009-09" db="EMBL/GenBank/DDBJ databases">
        <authorList>
            <person name="Weinstock G."/>
            <person name="Sodergren E."/>
            <person name="Clifton S."/>
            <person name="Fulton L."/>
            <person name="Fulton B."/>
            <person name="Courtney L."/>
            <person name="Fronick C."/>
            <person name="Harrison M."/>
            <person name="Strong C."/>
            <person name="Farmer C."/>
            <person name="Delahaunty K."/>
            <person name="Markovic C."/>
            <person name="Hall O."/>
            <person name="Minx P."/>
            <person name="Tomlinson C."/>
            <person name="Mitreva M."/>
            <person name="Nelson J."/>
            <person name="Hou S."/>
            <person name="Wollam A."/>
            <person name="Pepin K.H."/>
            <person name="Johnson M."/>
            <person name="Bhonagiri V."/>
            <person name="Nash W.E."/>
            <person name="Warren W."/>
            <person name="Chinwalla A."/>
            <person name="Mardis E.R."/>
            <person name="Wilson R.K."/>
        </authorList>
    </citation>
    <scope>NUCLEOTIDE SEQUENCE [LARGE SCALE GENOMIC DNA]</scope>
    <source>
        <strain evidence="9">ATCC 35185</strain>
        <strain evidence="10">ATCC 35185 / DSM 20758 / VPI D19B-28</strain>
    </source>
</reference>
<dbReference type="HAMAP" id="MF_01366">
    <property type="entry name" value="Ribosomal_uL13"/>
    <property type="match status" value="1"/>
</dbReference>
<evidence type="ECO:0000256" key="1">
    <source>
        <dbReference type="ARBA" id="ARBA00006227"/>
    </source>
</evidence>
<dbReference type="RefSeq" id="WP_006192989.1">
    <property type="nucleotide sequence ID" value="NC_015437.1"/>
</dbReference>
<dbReference type="OrthoDB" id="9801330at2"/>
<proteinExistence type="inferred from homology"/>
<dbReference type="GO" id="GO:0017148">
    <property type="term" value="P:negative regulation of translation"/>
    <property type="evidence" value="ECO:0007669"/>
    <property type="project" value="TreeGrafter"/>
</dbReference>
<dbReference type="InterPro" id="IPR005823">
    <property type="entry name" value="Ribosomal_uL13_bac-type"/>
</dbReference>
<dbReference type="HOGENOM" id="CLU_082184_2_2_9"/>
<dbReference type="GO" id="GO:0022625">
    <property type="term" value="C:cytosolic large ribosomal subunit"/>
    <property type="evidence" value="ECO:0007669"/>
    <property type="project" value="TreeGrafter"/>
</dbReference>
<accession>C9LW44</accession>
<comment type="similarity">
    <text evidence="1 5 6">Belongs to the universal ribosomal protein uL13 family.</text>
</comment>
<evidence type="ECO:0000313" key="9">
    <source>
        <dbReference type="EMBL" id="EEX76947.1"/>
    </source>
</evidence>
<dbReference type="FunFam" id="3.90.1180.10:FF:000001">
    <property type="entry name" value="50S ribosomal protein L13"/>
    <property type="match status" value="1"/>
</dbReference>
<dbReference type="GO" id="GO:0003729">
    <property type="term" value="F:mRNA binding"/>
    <property type="evidence" value="ECO:0007669"/>
    <property type="project" value="TreeGrafter"/>
</dbReference>
<evidence type="ECO:0000256" key="7">
    <source>
        <dbReference type="RuleBase" id="RU003878"/>
    </source>
</evidence>
<dbReference type="Gene3D" id="3.90.1180.10">
    <property type="entry name" value="Ribosomal protein L13"/>
    <property type="match status" value="1"/>
</dbReference>
<dbReference type="Proteomes" id="UP000011124">
    <property type="component" value="Chromosome"/>
</dbReference>
<evidence type="ECO:0000313" key="10">
    <source>
        <dbReference type="Proteomes" id="UP000003505"/>
    </source>
</evidence>
<dbReference type="GO" id="GO:0003735">
    <property type="term" value="F:structural constituent of ribosome"/>
    <property type="evidence" value="ECO:0007669"/>
    <property type="project" value="InterPro"/>
</dbReference>